<dbReference type="RefSeq" id="WP_169533874.1">
    <property type="nucleotide sequence ID" value="NZ_JABBGH010000006.1"/>
</dbReference>
<proteinExistence type="predicted"/>
<comment type="caution">
    <text evidence="1">The sequence shown here is derived from an EMBL/GenBank/DDBJ whole genome shotgun (WGS) entry which is preliminary data.</text>
</comment>
<name>A0A7Y0AIW0_9BACT</name>
<dbReference type="Proteomes" id="UP000559626">
    <property type="component" value="Unassembled WGS sequence"/>
</dbReference>
<reference evidence="1 2" key="1">
    <citation type="submission" date="2020-04" db="EMBL/GenBank/DDBJ databases">
        <title>Hymenobacter polaris sp. nov., isolated from Arctic soil.</title>
        <authorList>
            <person name="Dahal R.H."/>
        </authorList>
    </citation>
    <scope>NUCLEOTIDE SEQUENCE [LARGE SCALE GENOMIC DNA]</scope>
    <source>
        <strain evidence="1 2">RP-2-7</strain>
    </source>
</reference>
<organism evidence="1 2">
    <name type="scientific">Hymenobacter polaris</name>
    <dbReference type="NCBI Taxonomy" id="2682546"/>
    <lineage>
        <taxon>Bacteria</taxon>
        <taxon>Pseudomonadati</taxon>
        <taxon>Bacteroidota</taxon>
        <taxon>Cytophagia</taxon>
        <taxon>Cytophagales</taxon>
        <taxon>Hymenobacteraceae</taxon>
        <taxon>Hymenobacter</taxon>
    </lineage>
</organism>
<evidence type="ECO:0000313" key="1">
    <source>
        <dbReference type="EMBL" id="NML68167.1"/>
    </source>
</evidence>
<sequence>MPQFQDLVVGEAVYYARERAVGLIYTTYERGRHERPGVQLLLSDGRDLSGFSAEEADQFLQPLGDTGLRYEFANVGQLARDYQRGVFSQAFHNAQVLLLVRQLASPEPPAK</sequence>
<keyword evidence="2" id="KW-1185">Reference proteome</keyword>
<gene>
    <name evidence="1" type="ORF">HHL22_23450</name>
</gene>
<dbReference type="AlphaFoldDB" id="A0A7Y0AIW0"/>
<protein>
    <submittedName>
        <fullName evidence="1">Uncharacterized protein</fullName>
    </submittedName>
</protein>
<evidence type="ECO:0000313" key="2">
    <source>
        <dbReference type="Proteomes" id="UP000559626"/>
    </source>
</evidence>
<accession>A0A7Y0AIW0</accession>
<dbReference type="EMBL" id="JABBGH010000006">
    <property type="protein sequence ID" value="NML68167.1"/>
    <property type="molecule type" value="Genomic_DNA"/>
</dbReference>